<feature type="transmembrane region" description="Helical" evidence="6">
    <location>
        <begin position="121"/>
        <end position="146"/>
    </location>
</feature>
<dbReference type="EMBL" id="CP002568">
    <property type="protein sequence ID" value="ADZ70438.1"/>
    <property type="molecule type" value="Genomic_DNA"/>
</dbReference>
<evidence type="ECO:0000256" key="5">
    <source>
        <dbReference type="ARBA" id="ARBA00023136"/>
    </source>
</evidence>
<keyword evidence="3 6" id="KW-0812">Transmembrane</keyword>
<proteinExistence type="predicted"/>
<dbReference type="GO" id="GO:0015171">
    <property type="term" value="F:amino acid transmembrane transporter activity"/>
    <property type="evidence" value="ECO:0007669"/>
    <property type="project" value="TreeGrafter"/>
</dbReference>
<feature type="transmembrane region" description="Helical" evidence="6">
    <location>
        <begin position="52"/>
        <end position="77"/>
    </location>
</feature>
<dbReference type="InterPro" id="IPR001123">
    <property type="entry name" value="LeuE-type"/>
</dbReference>
<protein>
    <submittedName>
        <fullName evidence="7">RhtB family transporter</fullName>
    </submittedName>
</protein>
<dbReference type="HOGENOM" id="CLU_079569_3_1_5"/>
<dbReference type="RefSeq" id="WP_013652756.1">
    <property type="nucleotide sequence ID" value="NC_015259.1"/>
</dbReference>
<dbReference type="PANTHER" id="PTHR30086">
    <property type="entry name" value="ARGININE EXPORTER PROTEIN ARGO"/>
    <property type="match status" value="1"/>
</dbReference>
<keyword evidence="5 6" id="KW-0472">Membrane</keyword>
<dbReference type="PANTHER" id="PTHR30086:SF20">
    <property type="entry name" value="ARGININE EXPORTER PROTEIN ARGO-RELATED"/>
    <property type="match status" value="1"/>
</dbReference>
<organism evidence="7 8">
    <name type="scientific">Polymorphum gilvum (strain LMG 25793 / CGMCC 1.9160 / SL003B-26A1)</name>
    <dbReference type="NCBI Taxonomy" id="991905"/>
    <lineage>
        <taxon>Bacteria</taxon>
        <taxon>Pseudomonadati</taxon>
        <taxon>Pseudomonadota</taxon>
        <taxon>Alphaproteobacteria</taxon>
        <taxon>Rhodobacterales</taxon>
        <taxon>Paracoccaceae</taxon>
        <taxon>Polymorphum</taxon>
    </lineage>
</organism>
<evidence type="ECO:0000313" key="8">
    <source>
        <dbReference type="Proteomes" id="UP000008130"/>
    </source>
</evidence>
<keyword evidence="8" id="KW-1185">Reference proteome</keyword>
<gene>
    <name evidence="7" type="ordered locus">SL003B_2012</name>
</gene>
<dbReference type="Proteomes" id="UP000008130">
    <property type="component" value="Chromosome"/>
</dbReference>
<reference evidence="7 8" key="1">
    <citation type="journal article" date="2011" name="J. Bacteriol.">
        <title>Complete genome sequence of Polymorphum gilvum SL003B-26A1T, a crude oil-degrading bacterium from oil-polluted saline soil.</title>
        <authorList>
            <person name="Li S.G."/>
            <person name="Tang Y.Q."/>
            <person name="Nie Y."/>
            <person name="Cai M."/>
            <person name="Wu X.L."/>
        </authorList>
    </citation>
    <scope>NUCLEOTIDE SEQUENCE [LARGE SCALE GENOMIC DNA]</scope>
    <source>
        <strain evidence="8">LMG 25793 / CGMCC 1.9160 / SL003B-26A1</strain>
    </source>
</reference>
<keyword evidence="4 6" id="KW-1133">Transmembrane helix</keyword>
<evidence type="ECO:0000256" key="4">
    <source>
        <dbReference type="ARBA" id="ARBA00022989"/>
    </source>
</evidence>
<sequence>MFSLMGPALSFLPDLAVIATFTVAALILIVTPGPDMTLFLSKTLTQGRAAGYAAVGGALFGCVLHSLLAAIGISALLAASETAFLVLKVAGAAYLVWLAVQALRHGSALSLDEVAAPRRPLLATWGQALATNLLNPKVVLFFVTFLPQFVSASDPHATGKLLFLGFYFVALSIPIGLGLVAGAGAFARMLKTSPRALRAFDWAFAGIMGTFALKLLTARAAMG</sequence>
<dbReference type="PIRSF" id="PIRSF006324">
    <property type="entry name" value="LeuE"/>
    <property type="match status" value="1"/>
</dbReference>
<dbReference type="PATRIC" id="fig|991905.3.peg.2062"/>
<feature type="transmembrane region" description="Helical" evidence="6">
    <location>
        <begin position="12"/>
        <end position="31"/>
    </location>
</feature>
<comment type="subcellular location">
    <subcellularLocation>
        <location evidence="1">Cell membrane</location>
        <topology evidence="1">Multi-pass membrane protein</topology>
    </subcellularLocation>
</comment>
<feature type="transmembrane region" description="Helical" evidence="6">
    <location>
        <begin position="83"/>
        <end position="100"/>
    </location>
</feature>
<dbReference type="KEGG" id="pgv:SL003B_2012"/>
<keyword evidence="2" id="KW-1003">Cell membrane</keyword>
<evidence type="ECO:0000256" key="6">
    <source>
        <dbReference type="SAM" id="Phobius"/>
    </source>
</evidence>
<dbReference type="Pfam" id="PF01810">
    <property type="entry name" value="LysE"/>
    <property type="match status" value="1"/>
</dbReference>
<feature type="transmembrane region" description="Helical" evidence="6">
    <location>
        <begin position="199"/>
        <end position="222"/>
    </location>
</feature>
<dbReference type="GO" id="GO:0005886">
    <property type="term" value="C:plasma membrane"/>
    <property type="evidence" value="ECO:0007669"/>
    <property type="project" value="UniProtKB-SubCell"/>
</dbReference>
<dbReference type="eggNOG" id="COG1280">
    <property type="taxonomic scope" value="Bacteria"/>
</dbReference>
<accession>F2IXC0</accession>
<name>F2IXC0_POLGS</name>
<dbReference type="STRING" id="991905.SL003B_2012"/>
<evidence type="ECO:0000256" key="1">
    <source>
        <dbReference type="ARBA" id="ARBA00004651"/>
    </source>
</evidence>
<evidence type="ECO:0000256" key="2">
    <source>
        <dbReference type="ARBA" id="ARBA00022475"/>
    </source>
</evidence>
<dbReference type="AlphaFoldDB" id="F2IXC0"/>
<evidence type="ECO:0000313" key="7">
    <source>
        <dbReference type="EMBL" id="ADZ70438.1"/>
    </source>
</evidence>
<feature type="transmembrane region" description="Helical" evidence="6">
    <location>
        <begin position="166"/>
        <end position="187"/>
    </location>
</feature>
<evidence type="ECO:0000256" key="3">
    <source>
        <dbReference type="ARBA" id="ARBA00022692"/>
    </source>
</evidence>